<accession>A0ABY0H379</accession>
<dbReference type="EMBL" id="QJNS01000183">
    <property type="protein sequence ID" value="RYO83698.1"/>
    <property type="molecule type" value="Genomic_DNA"/>
</dbReference>
<proteinExistence type="predicted"/>
<evidence type="ECO:0000313" key="2">
    <source>
        <dbReference type="Proteomes" id="UP000294003"/>
    </source>
</evidence>
<gene>
    <name evidence="1" type="ORF">DL762_006015</name>
</gene>
<name>A0ABY0H379_9PEZI</name>
<evidence type="ECO:0000313" key="1">
    <source>
        <dbReference type="EMBL" id="RYO83698.1"/>
    </source>
</evidence>
<keyword evidence="2" id="KW-1185">Reference proteome</keyword>
<sequence>MSSRPRPYSPGQARELEEHFKALEKGLKRDMAKQVLKPLKTKVLQPAGAEEYRSGVLGLGGIPLISGRFIPRP</sequence>
<dbReference type="Proteomes" id="UP000294003">
    <property type="component" value="Unassembled WGS sequence"/>
</dbReference>
<organism evidence="1 2">
    <name type="scientific">Monosporascus cannonballus</name>
    <dbReference type="NCBI Taxonomy" id="155416"/>
    <lineage>
        <taxon>Eukaryota</taxon>
        <taxon>Fungi</taxon>
        <taxon>Dikarya</taxon>
        <taxon>Ascomycota</taxon>
        <taxon>Pezizomycotina</taxon>
        <taxon>Sordariomycetes</taxon>
        <taxon>Xylariomycetidae</taxon>
        <taxon>Xylariales</taxon>
        <taxon>Xylariales incertae sedis</taxon>
        <taxon>Monosporascus</taxon>
    </lineage>
</organism>
<protein>
    <submittedName>
        <fullName evidence="1">Uncharacterized protein</fullName>
    </submittedName>
</protein>
<comment type="caution">
    <text evidence="1">The sequence shown here is derived from an EMBL/GenBank/DDBJ whole genome shotgun (WGS) entry which is preliminary data.</text>
</comment>
<reference evidence="1 2" key="1">
    <citation type="submission" date="2018-06" db="EMBL/GenBank/DDBJ databases">
        <title>Complete Genomes of Monosporascus.</title>
        <authorList>
            <person name="Robinson A.J."/>
            <person name="Natvig D.O."/>
        </authorList>
    </citation>
    <scope>NUCLEOTIDE SEQUENCE [LARGE SCALE GENOMIC DNA]</scope>
    <source>
        <strain evidence="1 2">CBS 609.92</strain>
    </source>
</reference>